<accession>A0A0D9X7D6</accession>
<dbReference type="Gramene" id="LPERR08G10770.1">
    <property type="protein sequence ID" value="LPERR08G10770.1"/>
    <property type="gene ID" value="LPERR08G10770"/>
</dbReference>
<sequence length="100" mass="10773">MFTTGEMIIIRRRAQRRGRLAGGRRCSGQGSWCGSRWRVWQRAASEPRLPCGGCGTQWPVAGTAAGGGRGAFGGTRRARQWPVKQPVAGGSLSLCILFNL</sequence>
<reference evidence="2" key="2">
    <citation type="submission" date="2013-12" db="EMBL/GenBank/DDBJ databases">
        <authorList>
            <person name="Yu Y."/>
            <person name="Lee S."/>
            <person name="de Baynast K."/>
            <person name="Wissotski M."/>
            <person name="Liu L."/>
            <person name="Talag J."/>
            <person name="Goicoechea J."/>
            <person name="Angelova A."/>
            <person name="Jetty R."/>
            <person name="Kudrna D."/>
            <person name="Golser W."/>
            <person name="Rivera L."/>
            <person name="Zhang J."/>
            <person name="Wing R."/>
        </authorList>
    </citation>
    <scope>NUCLEOTIDE SEQUENCE</scope>
</reference>
<reference evidence="1 2" key="1">
    <citation type="submission" date="2012-08" db="EMBL/GenBank/DDBJ databases">
        <title>Oryza genome evolution.</title>
        <authorList>
            <person name="Wing R.A."/>
        </authorList>
    </citation>
    <scope>NUCLEOTIDE SEQUENCE</scope>
</reference>
<keyword evidence="2" id="KW-1185">Reference proteome</keyword>
<dbReference type="AlphaFoldDB" id="A0A0D9X7D6"/>
<evidence type="ECO:0000313" key="1">
    <source>
        <dbReference type="EnsemblPlants" id="LPERR08G10770.1"/>
    </source>
</evidence>
<reference evidence="1" key="3">
    <citation type="submission" date="2015-04" db="UniProtKB">
        <authorList>
            <consortium name="EnsemblPlants"/>
        </authorList>
    </citation>
    <scope>IDENTIFICATION</scope>
</reference>
<dbReference type="HOGENOM" id="CLU_2310115_0_0_1"/>
<evidence type="ECO:0000313" key="2">
    <source>
        <dbReference type="Proteomes" id="UP000032180"/>
    </source>
</evidence>
<proteinExistence type="predicted"/>
<organism evidence="1 2">
    <name type="scientific">Leersia perrieri</name>
    <dbReference type="NCBI Taxonomy" id="77586"/>
    <lineage>
        <taxon>Eukaryota</taxon>
        <taxon>Viridiplantae</taxon>
        <taxon>Streptophyta</taxon>
        <taxon>Embryophyta</taxon>
        <taxon>Tracheophyta</taxon>
        <taxon>Spermatophyta</taxon>
        <taxon>Magnoliopsida</taxon>
        <taxon>Liliopsida</taxon>
        <taxon>Poales</taxon>
        <taxon>Poaceae</taxon>
        <taxon>BOP clade</taxon>
        <taxon>Oryzoideae</taxon>
        <taxon>Oryzeae</taxon>
        <taxon>Oryzinae</taxon>
        <taxon>Leersia</taxon>
    </lineage>
</organism>
<dbReference type="EnsemblPlants" id="LPERR08G10770.1">
    <property type="protein sequence ID" value="LPERR08G10770.1"/>
    <property type="gene ID" value="LPERR08G10770"/>
</dbReference>
<protein>
    <submittedName>
        <fullName evidence="1">Uncharacterized protein</fullName>
    </submittedName>
</protein>
<dbReference type="Proteomes" id="UP000032180">
    <property type="component" value="Chromosome 8"/>
</dbReference>
<name>A0A0D9X7D6_9ORYZ</name>